<dbReference type="AlphaFoldDB" id="S9ZPB5"/>
<proteinExistence type="predicted"/>
<evidence type="ECO:0000313" key="2">
    <source>
        <dbReference type="Proteomes" id="UP000015455"/>
    </source>
</evidence>
<dbReference type="OrthoDB" id="8526168at2"/>
<protein>
    <submittedName>
        <fullName evidence="1">Uncharacterized protein</fullName>
    </submittedName>
</protein>
<dbReference type="PATRIC" id="fig|1348657.5.peg.2337"/>
<keyword evidence="2" id="KW-1185">Reference proteome</keyword>
<gene>
    <name evidence="1" type="ORF">M622_04285</name>
</gene>
<name>S9ZPB5_9RHOO</name>
<reference evidence="1 2" key="1">
    <citation type="submission" date="2013-06" db="EMBL/GenBank/DDBJ databases">
        <title>Draft genome sequence of Thauera terpenica.</title>
        <authorList>
            <person name="Liu B."/>
            <person name="Frostegard A.H."/>
            <person name="Shapleigh J.P."/>
        </authorList>
    </citation>
    <scope>NUCLEOTIDE SEQUENCE [LARGE SCALE GENOMIC DNA]</scope>
    <source>
        <strain evidence="1 2">58Eu</strain>
    </source>
</reference>
<accession>S9ZPB5</accession>
<dbReference type="eggNOG" id="ENOG502Z8MQ">
    <property type="taxonomic scope" value="Bacteria"/>
</dbReference>
<organism evidence="1 2">
    <name type="scientific">Thauera terpenica 58Eu</name>
    <dbReference type="NCBI Taxonomy" id="1348657"/>
    <lineage>
        <taxon>Bacteria</taxon>
        <taxon>Pseudomonadati</taxon>
        <taxon>Pseudomonadota</taxon>
        <taxon>Betaproteobacteria</taxon>
        <taxon>Rhodocyclales</taxon>
        <taxon>Zoogloeaceae</taxon>
        <taxon>Thauera</taxon>
    </lineage>
</organism>
<evidence type="ECO:0000313" key="1">
    <source>
        <dbReference type="EMBL" id="EPZ15357.1"/>
    </source>
</evidence>
<dbReference type="EMBL" id="ATJV01000059">
    <property type="protein sequence ID" value="EPZ15357.1"/>
    <property type="molecule type" value="Genomic_DNA"/>
</dbReference>
<dbReference type="RefSeq" id="WP_021249750.1">
    <property type="nucleotide sequence ID" value="NZ_ATJV01000059.1"/>
</dbReference>
<sequence length="488" mass="52742">MASPLFLLRIDNLGLEIFLKHKREFTRVAVFSNGEYGAFADWVHGQPRRTRFRVLVDLADESFEAEELPRTRGADRRALISRRLSSYYPQPTYASAESLGCDRNANTELLLFSGLGRPARLDAWMAAVSDGKLETELLISPARLIAHFVPGLNSTISPPTAAGAPLLVANFTRAGMRVSLIEARSARLSRLVEGFDAHAVLDDDRWRTELERTLHYASSRQTSSTAAAPNLVVIAAASLLPVPPVASDSGCARTHHLDPVALGGHQAGTPPSDSTALLLHWLARAPRRIGWPGPSPSASAAARHLHALALGAGAIVLVGGIAIASHQWQAAAAARATSSTLHKEILGLQRERAEFEASHAQLDAPPAQIIDMSKQMERQLAAVISPLAILRPLADALDRTPEFSLRTLSWSASTPVTTAEDEPQLLARIELTLRPKKPHQADGHAAIDALVSQLQAGGARDIEFSADRDGHTRLALRLPLIRLEEPLQ</sequence>
<dbReference type="Proteomes" id="UP000015455">
    <property type="component" value="Unassembled WGS sequence"/>
</dbReference>
<dbReference type="STRING" id="1348657.M622_04285"/>
<comment type="caution">
    <text evidence="1">The sequence shown here is derived from an EMBL/GenBank/DDBJ whole genome shotgun (WGS) entry which is preliminary data.</text>
</comment>